<keyword evidence="2 4" id="KW-0689">Ribosomal protein</keyword>
<dbReference type="KEGG" id="ota:OT_ostta02g01080"/>
<dbReference type="GeneID" id="9832638"/>
<evidence type="ECO:0000256" key="3">
    <source>
        <dbReference type="ARBA" id="ARBA00023274"/>
    </source>
</evidence>
<gene>
    <name evidence="4" type="ORF">OT_ostta02g01080</name>
</gene>
<dbReference type="STRING" id="70448.A0A090MDG2"/>
<keyword evidence="5" id="KW-1185">Reference proteome</keyword>
<dbReference type="OrthoDB" id="275000at2759"/>
<dbReference type="InParanoid" id="A0A090MDG2"/>
<dbReference type="RefSeq" id="XP_003074873.2">
    <property type="nucleotide sequence ID" value="XM_003074825.2"/>
</dbReference>
<reference evidence="5" key="1">
    <citation type="journal article" date="2006" name="Proc. Natl. Acad. Sci. U.S.A.">
        <title>Genome analysis of the smallest free-living eukaryote Ostreococcus tauri unveils many unique features.</title>
        <authorList>
            <person name="Derelle E."/>
            <person name="Ferraz C."/>
            <person name="Rombauts S."/>
            <person name="Rouze P."/>
            <person name="Worden A.Z."/>
            <person name="Robbens S."/>
            <person name="Partensky F."/>
            <person name="Degroeve S."/>
            <person name="Echeynie S."/>
            <person name="Cooke R."/>
            <person name="Saeys Y."/>
            <person name="Wuyts J."/>
            <person name="Jabbari K."/>
            <person name="Bowler C."/>
            <person name="Panaud O."/>
            <person name="Piegu B."/>
            <person name="Ball S.G."/>
            <person name="Ral J.-P."/>
            <person name="Bouget F.-Y."/>
            <person name="Piganeau G."/>
            <person name="De Baets B."/>
            <person name="Picard A."/>
            <person name="Delseny M."/>
            <person name="Demaille J."/>
            <person name="Van de Peer Y."/>
            <person name="Moreau H."/>
        </authorList>
    </citation>
    <scope>NUCLEOTIDE SEQUENCE [LARGE SCALE GENOMIC DNA]</scope>
    <source>
        <strain evidence="5">OTTH 0595 / CCAP 157/2 / RCC745</strain>
    </source>
</reference>
<comment type="similarity">
    <text evidence="1">Belongs to the bacterial ribosomal protein bL17 family.</text>
</comment>
<dbReference type="InterPro" id="IPR000456">
    <property type="entry name" value="Ribosomal_bL17"/>
</dbReference>
<evidence type="ECO:0000313" key="5">
    <source>
        <dbReference type="Proteomes" id="UP000009170"/>
    </source>
</evidence>
<organism evidence="4 5">
    <name type="scientific">Ostreococcus tauri</name>
    <name type="common">Marine green alga</name>
    <dbReference type="NCBI Taxonomy" id="70448"/>
    <lineage>
        <taxon>Eukaryota</taxon>
        <taxon>Viridiplantae</taxon>
        <taxon>Chlorophyta</taxon>
        <taxon>Mamiellophyceae</taxon>
        <taxon>Mamiellales</taxon>
        <taxon>Bathycoccaceae</taxon>
        <taxon>Ostreococcus</taxon>
    </lineage>
</organism>
<proteinExistence type="inferred from homology"/>
<name>A0A090MDG2_OSTTA</name>
<dbReference type="Pfam" id="PF01196">
    <property type="entry name" value="Ribosomal_L17"/>
    <property type="match status" value="1"/>
</dbReference>
<comment type="caution">
    <text evidence="4">The sequence shown here is derived from an EMBL/GenBank/DDBJ whole genome shotgun (WGS) entry which is preliminary data.</text>
</comment>
<dbReference type="PANTHER" id="PTHR14413">
    <property type="entry name" value="RIBOSOMAL PROTEIN L17"/>
    <property type="match status" value="1"/>
</dbReference>
<dbReference type="GO" id="GO:0015934">
    <property type="term" value="C:large ribosomal subunit"/>
    <property type="evidence" value="ECO:0007669"/>
    <property type="project" value="TreeGrafter"/>
</dbReference>
<dbReference type="EMBL" id="CAID01000002">
    <property type="protein sequence ID" value="CEG00956.1"/>
    <property type="molecule type" value="Genomic_DNA"/>
</dbReference>
<dbReference type="AlphaFoldDB" id="A0A090MDG2"/>
<dbReference type="SUPFAM" id="SSF64263">
    <property type="entry name" value="Prokaryotic ribosomal protein L17"/>
    <property type="match status" value="1"/>
</dbReference>
<accession>A0A090MDG2</accession>
<keyword evidence="3" id="KW-0687">Ribonucleoprotein</keyword>
<dbReference type="Gene3D" id="3.90.1030.10">
    <property type="entry name" value="Ribosomal protein L17"/>
    <property type="match status" value="1"/>
</dbReference>
<evidence type="ECO:0000256" key="2">
    <source>
        <dbReference type="ARBA" id="ARBA00022980"/>
    </source>
</evidence>
<dbReference type="GO" id="GO:0003735">
    <property type="term" value="F:structural constituent of ribosome"/>
    <property type="evidence" value="ECO:0007669"/>
    <property type="project" value="InterPro"/>
</dbReference>
<reference evidence="4 5" key="2">
    <citation type="journal article" date="2014" name="BMC Genomics">
        <title>An improved genome of the model marine alga Ostreococcus tauri unfolds by assessing Illumina de novo assemblies.</title>
        <authorList>
            <person name="Blanc-Mathieu R."/>
            <person name="Verhelst B."/>
            <person name="Derelle E."/>
            <person name="Rombauts S."/>
            <person name="Bouget F.Y."/>
            <person name="Carre I."/>
            <person name="Chateau A."/>
            <person name="Eyre-Walker A."/>
            <person name="Grimsley N."/>
            <person name="Moreau H."/>
            <person name="Piegu B."/>
            <person name="Rivals E."/>
            <person name="Schackwitz W."/>
            <person name="Van de Peer Y."/>
            <person name="Piganeau G."/>
        </authorList>
    </citation>
    <scope>NUCLEOTIDE SEQUENCE [LARGE SCALE GENOMIC DNA]</scope>
    <source>
        <strain evidence="5">OTTH 0595 / CCAP 157/2 / RCC745</strain>
    </source>
</reference>
<dbReference type="InterPro" id="IPR036373">
    <property type="entry name" value="Ribosomal_bL17_sf"/>
</dbReference>
<dbReference type="GO" id="GO:0006412">
    <property type="term" value="P:translation"/>
    <property type="evidence" value="ECO:0007669"/>
    <property type="project" value="InterPro"/>
</dbReference>
<evidence type="ECO:0000256" key="1">
    <source>
        <dbReference type="ARBA" id="ARBA00008777"/>
    </source>
</evidence>
<dbReference type="PANTHER" id="PTHR14413:SF16">
    <property type="entry name" value="LARGE RIBOSOMAL SUBUNIT PROTEIN BL17M"/>
    <property type="match status" value="1"/>
</dbReference>
<protein>
    <submittedName>
        <fullName evidence="4">Ribosomal protein L17</fullName>
    </submittedName>
</protein>
<dbReference type="Proteomes" id="UP000009170">
    <property type="component" value="Unassembled WGS sequence"/>
</dbReference>
<sequence>MRTLLNQLVFTGKVTTTLPRANELRKEADRLVTRIKQGSTRNSLTTHETHLKLTLDLARTYANHRGGYTSVTRRKRRSGDGAQLARVEFVRFERPSQSVSSIVTT</sequence>
<evidence type="ECO:0000313" key="4">
    <source>
        <dbReference type="EMBL" id="CEG00956.1"/>
    </source>
</evidence>